<reference evidence="3" key="1">
    <citation type="journal article" date="2013" name="Science">
        <title>Comparative analysis of bat genomes provides insight into the evolution of flight and immunity.</title>
        <authorList>
            <person name="Zhang G."/>
            <person name="Cowled C."/>
            <person name="Shi Z."/>
            <person name="Huang Z."/>
            <person name="Bishop-Lilly K.A."/>
            <person name="Fang X."/>
            <person name="Wynne J.W."/>
            <person name="Xiong Z."/>
            <person name="Baker M.L."/>
            <person name="Zhao W."/>
            <person name="Tachedjian M."/>
            <person name="Zhu Y."/>
            <person name="Zhou P."/>
            <person name="Jiang X."/>
            <person name="Ng J."/>
            <person name="Yang L."/>
            <person name="Wu L."/>
            <person name="Xiao J."/>
            <person name="Feng Y."/>
            <person name="Chen Y."/>
            <person name="Sun X."/>
            <person name="Zhang Y."/>
            <person name="Marsh G.A."/>
            <person name="Crameri G."/>
            <person name="Broder C.C."/>
            <person name="Frey K.G."/>
            <person name="Wang L.F."/>
            <person name="Wang J."/>
        </authorList>
    </citation>
    <scope>NUCLEOTIDE SEQUENCE [LARGE SCALE GENOMIC DNA]</scope>
</reference>
<sequence>MSHWHYPSPPPPCNYINRRRHLTYWRWDPKGKLVVAWQVGMKTRDRCRYLAVQLSPAIPVFAAMLFLFSMATLLRTSFSDPGVIPRALPDEAAFIEMEIEIEYYPEAIVALRTETEHPRARGVDILGAPTGKEGYDANTSSDWELIRSNSSACLNYP</sequence>
<dbReference type="GO" id="GO:0016740">
    <property type="term" value="F:transferase activity"/>
    <property type="evidence" value="ECO:0007669"/>
    <property type="project" value="UniProtKB-KW"/>
</dbReference>
<protein>
    <submittedName>
        <fullName evidence="2">Palmitoyltransferase ZDHHC9</fullName>
    </submittedName>
</protein>
<keyword evidence="1" id="KW-1133">Transmembrane helix</keyword>
<dbReference type="eggNOG" id="KOG1311">
    <property type="taxonomic scope" value="Eukaryota"/>
</dbReference>
<accession>L5KKH2</accession>
<keyword evidence="3" id="KW-1185">Reference proteome</keyword>
<evidence type="ECO:0000256" key="1">
    <source>
        <dbReference type="SAM" id="Phobius"/>
    </source>
</evidence>
<dbReference type="Proteomes" id="UP000010552">
    <property type="component" value="Unassembled WGS sequence"/>
</dbReference>
<evidence type="ECO:0000313" key="2">
    <source>
        <dbReference type="EMBL" id="ELK12144.1"/>
    </source>
</evidence>
<gene>
    <name evidence="2" type="ORF">PAL_GLEAN10001229</name>
</gene>
<dbReference type="STRING" id="9402.L5KKH2"/>
<organism evidence="2 3">
    <name type="scientific">Pteropus alecto</name>
    <name type="common">Black flying fox</name>
    <dbReference type="NCBI Taxonomy" id="9402"/>
    <lineage>
        <taxon>Eukaryota</taxon>
        <taxon>Metazoa</taxon>
        <taxon>Chordata</taxon>
        <taxon>Craniata</taxon>
        <taxon>Vertebrata</taxon>
        <taxon>Euteleostomi</taxon>
        <taxon>Mammalia</taxon>
        <taxon>Eutheria</taxon>
        <taxon>Laurasiatheria</taxon>
        <taxon>Chiroptera</taxon>
        <taxon>Yinpterochiroptera</taxon>
        <taxon>Pteropodoidea</taxon>
        <taxon>Pteropodidae</taxon>
        <taxon>Pteropodinae</taxon>
        <taxon>Pteropus</taxon>
    </lineage>
</organism>
<feature type="transmembrane region" description="Helical" evidence="1">
    <location>
        <begin position="50"/>
        <end position="74"/>
    </location>
</feature>
<keyword evidence="2" id="KW-0808">Transferase</keyword>
<keyword evidence="1" id="KW-0812">Transmembrane</keyword>
<dbReference type="EMBL" id="KB030663">
    <property type="protein sequence ID" value="ELK12144.1"/>
    <property type="molecule type" value="Genomic_DNA"/>
</dbReference>
<dbReference type="InParanoid" id="L5KKH2"/>
<proteinExistence type="predicted"/>
<name>L5KKH2_PTEAL</name>
<dbReference type="AlphaFoldDB" id="L5KKH2"/>
<evidence type="ECO:0000313" key="3">
    <source>
        <dbReference type="Proteomes" id="UP000010552"/>
    </source>
</evidence>
<keyword evidence="1" id="KW-0472">Membrane</keyword>